<dbReference type="PROSITE" id="PS50113">
    <property type="entry name" value="PAC"/>
    <property type="match status" value="2"/>
</dbReference>
<dbReference type="RefSeq" id="WP_179168943.1">
    <property type="nucleotide sequence ID" value="NZ_CP058529.1"/>
</dbReference>
<comment type="catalytic activity">
    <reaction evidence="1">
        <text>ATP + protein L-histidine = ADP + protein N-phospho-L-histidine.</text>
        <dbReference type="EC" id="2.7.13.3"/>
    </reaction>
</comment>
<feature type="domain" description="Histidine kinase" evidence="7">
    <location>
        <begin position="560"/>
        <end position="748"/>
    </location>
</feature>
<reference evidence="11 12" key="1">
    <citation type="submission" date="2020-07" db="EMBL/GenBank/DDBJ databases">
        <title>Gai3-2, isolated from salt lake.</title>
        <authorList>
            <person name="Cui H."/>
            <person name="Shi X."/>
        </authorList>
    </citation>
    <scope>NUCLEOTIDE SEQUENCE [LARGE SCALE GENOMIC DNA]</scope>
    <source>
        <strain evidence="11 12">Gai3-2</strain>
    </source>
</reference>
<dbReference type="KEGG" id="halg:HUG10_07320"/>
<dbReference type="InterPro" id="IPR035965">
    <property type="entry name" value="PAS-like_dom_sf"/>
</dbReference>
<dbReference type="InterPro" id="IPR052162">
    <property type="entry name" value="Sensor_kinase/Photoreceptor"/>
</dbReference>
<keyword evidence="4" id="KW-0808">Transferase</keyword>
<dbReference type="InterPro" id="IPR000700">
    <property type="entry name" value="PAS-assoc_C"/>
</dbReference>
<organism evidence="11 12">
    <name type="scientific">Halorarum halophilum</name>
    <dbReference type="NCBI Taxonomy" id="2743090"/>
    <lineage>
        <taxon>Archaea</taxon>
        <taxon>Methanobacteriati</taxon>
        <taxon>Methanobacteriota</taxon>
        <taxon>Stenosarchaea group</taxon>
        <taxon>Halobacteria</taxon>
        <taxon>Halobacteriales</taxon>
        <taxon>Haloferacaceae</taxon>
        <taxon>Halorarum</taxon>
    </lineage>
</organism>
<evidence type="ECO:0000259" key="9">
    <source>
        <dbReference type="PROSITE" id="PS50112"/>
    </source>
</evidence>
<evidence type="ECO:0000256" key="1">
    <source>
        <dbReference type="ARBA" id="ARBA00000085"/>
    </source>
</evidence>
<dbReference type="SUPFAM" id="SSF55785">
    <property type="entry name" value="PYP-like sensor domain (PAS domain)"/>
    <property type="match status" value="2"/>
</dbReference>
<dbReference type="InterPro" id="IPR005467">
    <property type="entry name" value="His_kinase_dom"/>
</dbReference>
<evidence type="ECO:0000256" key="5">
    <source>
        <dbReference type="ARBA" id="ARBA00022777"/>
    </source>
</evidence>
<evidence type="ECO:0000313" key="12">
    <source>
        <dbReference type="Proteomes" id="UP000509750"/>
    </source>
</evidence>
<dbReference type="PROSITE" id="PS50109">
    <property type="entry name" value="HIS_KIN"/>
    <property type="match status" value="1"/>
</dbReference>
<dbReference type="NCBIfam" id="TIGR00229">
    <property type="entry name" value="sensory_box"/>
    <property type="match status" value="2"/>
</dbReference>
<dbReference type="InterPro" id="IPR003661">
    <property type="entry name" value="HisK_dim/P_dom"/>
</dbReference>
<dbReference type="Pfam" id="PF08447">
    <property type="entry name" value="PAS_3"/>
    <property type="match status" value="2"/>
</dbReference>
<dbReference type="CDD" id="cd00075">
    <property type="entry name" value="HATPase"/>
    <property type="match status" value="1"/>
</dbReference>
<dbReference type="Gene3D" id="3.30.450.20">
    <property type="entry name" value="PAS domain"/>
    <property type="match status" value="2"/>
</dbReference>
<dbReference type="InterPro" id="IPR000014">
    <property type="entry name" value="PAS"/>
</dbReference>
<evidence type="ECO:0000256" key="2">
    <source>
        <dbReference type="ARBA" id="ARBA00012438"/>
    </source>
</evidence>
<evidence type="ECO:0000256" key="6">
    <source>
        <dbReference type="PROSITE-ProRule" id="PRU00169"/>
    </source>
</evidence>
<dbReference type="InterPro" id="IPR001610">
    <property type="entry name" value="PAC"/>
</dbReference>
<dbReference type="Pfam" id="PF13185">
    <property type="entry name" value="GAF_2"/>
    <property type="match status" value="1"/>
</dbReference>
<dbReference type="PANTHER" id="PTHR43304">
    <property type="entry name" value="PHYTOCHROME-LIKE PROTEIN CPH1"/>
    <property type="match status" value="1"/>
</dbReference>
<dbReference type="SUPFAM" id="SSF55781">
    <property type="entry name" value="GAF domain-like"/>
    <property type="match status" value="1"/>
</dbReference>
<keyword evidence="12" id="KW-1185">Reference proteome</keyword>
<evidence type="ECO:0000256" key="4">
    <source>
        <dbReference type="ARBA" id="ARBA00022679"/>
    </source>
</evidence>
<dbReference type="PANTHER" id="PTHR43304:SF1">
    <property type="entry name" value="PAC DOMAIN-CONTAINING PROTEIN"/>
    <property type="match status" value="1"/>
</dbReference>
<dbReference type="SUPFAM" id="SSF52172">
    <property type="entry name" value="CheY-like"/>
    <property type="match status" value="1"/>
</dbReference>
<dbReference type="Pfam" id="PF00512">
    <property type="entry name" value="HisKA"/>
    <property type="match status" value="1"/>
</dbReference>
<protein>
    <recommendedName>
        <fullName evidence="2">histidine kinase</fullName>
        <ecNumber evidence="2">2.7.13.3</ecNumber>
    </recommendedName>
</protein>
<dbReference type="InterPro" id="IPR036890">
    <property type="entry name" value="HATPase_C_sf"/>
</dbReference>
<keyword evidence="5" id="KW-0418">Kinase</keyword>
<sequence length="754" mass="83993">MTGTTDAIRVLHVDDASDVADLTATALEREDDRIEVITALDAESALETLASRAIDCIVSDYEMPGQDGIAFLNVVRERDGDIPFILFTGKGSEVIASDAIAAGVTDYLQKRGGMDQYTLLANRIQNAVESARHRRTNGEHERRLEMLIHVLPGIVYRCRTQSPWQMENVAGDCETLTGYAAAALETDTVGWETDIVHPDDREAAVQDIEDALEAGRQFDVTYRILMMDGDTKWVRERGGRDCTGRIPGERLEGFITDITEQKKRERALRETQDRFDLVMQSAELGVWDWMVQTDEITINEQWATMLGYSLEELEPTLSTWESRVHPDDLPRVWETLNEHLAGETDYYESDQRMLTKSGDWKWIRDIGTVVERGDDGTPIRATGIHLDISERRRHEEALRELHSIATDRTRYDTETAICERTIEAAETILEFDLCVINLEEDGMLPITALSKGVPPDGATTMAVDEGIVGKTYRSDESFLFDDVQTVERANPQGPYRGAISVPIGDYGVFQVVSEEVGHFDEDDRELAELLVEHTVQAFDRLTAEAELKQQNEQLNEFASVVSHDLRNPLNVAQGRLELAAEECDSDQLPHIDRALDRMATLIDDVLTLAREGVAVTDLVTVELAATLDKSWQYVETGDATLVMEMTHAIQADEGRLQQLFENLIRNAIDHGGPDVTITAGDLDTGFYVEDDGPGIPPNQREAVFEAGYSTSTNGTGFGLRIVKQIVDAHGWAIEATDGQEGGARFEITAVEIVD</sequence>
<dbReference type="SMART" id="SM00448">
    <property type="entry name" value="REC"/>
    <property type="match status" value="1"/>
</dbReference>
<keyword evidence="3 6" id="KW-0597">Phosphoprotein</keyword>
<dbReference type="InterPro" id="IPR003018">
    <property type="entry name" value="GAF"/>
</dbReference>
<dbReference type="PRINTS" id="PR00344">
    <property type="entry name" value="BCTRLSENSOR"/>
</dbReference>
<dbReference type="AlphaFoldDB" id="A0A7D5GEH8"/>
<dbReference type="SMART" id="SM00387">
    <property type="entry name" value="HATPase_c"/>
    <property type="match status" value="1"/>
</dbReference>
<evidence type="ECO:0000313" key="11">
    <source>
        <dbReference type="EMBL" id="QLG27368.1"/>
    </source>
</evidence>
<feature type="domain" description="PAC" evidence="10">
    <location>
        <begin position="218"/>
        <end position="270"/>
    </location>
</feature>
<feature type="domain" description="PAS" evidence="9">
    <location>
        <begin position="140"/>
        <end position="215"/>
    </location>
</feature>
<feature type="domain" description="PAC" evidence="10">
    <location>
        <begin position="347"/>
        <end position="400"/>
    </location>
</feature>
<dbReference type="CDD" id="cd00082">
    <property type="entry name" value="HisKA"/>
    <property type="match status" value="1"/>
</dbReference>
<dbReference type="InterPro" id="IPR004358">
    <property type="entry name" value="Sig_transdc_His_kin-like_C"/>
</dbReference>
<evidence type="ECO:0000259" key="8">
    <source>
        <dbReference type="PROSITE" id="PS50110"/>
    </source>
</evidence>
<dbReference type="Gene3D" id="3.30.565.10">
    <property type="entry name" value="Histidine kinase-like ATPase, C-terminal domain"/>
    <property type="match status" value="1"/>
</dbReference>
<dbReference type="Gene3D" id="1.10.287.130">
    <property type="match status" value="1"/>
</dbReference>
<dbReference type="InterPro" id="IPR011006">
    <property type="entry name" value="CheY-like_superfamily"/>
</dbReference>
<dbReference type="Pfam" id="PF00072">
    <property type="entry name" value="Response_reg"/>
    <property type="match status" value="1"/>
</dbReference>
<dbReference type="CDD" id="cd00130">
    <property type="entry name" value="PAS"/>
    <property type="match status" value="2"/>
</dbReference>
<dbReference type="EMBL" id="CP058529">
    <property type="protein sequence ID" value="QLG27368.1"/>
    <property type="molecule type" value="Genomic_DNA"/>
</dbReference>
<gene>
    <name evidence="11" type="ORF">HUG10_07320</name>
</gene>
<dbReference type="SUPFAM" id="SSF55874">
    <property type="entry name" value="ATPase domain of HSP90 chaperone/DNA topoisomerase II/histidine kinase"/>
    <property type="match status" value="1"/>
</dbReference>
<evidence type="ECO:0000259" key="10">
    <source>
        <dbReference type="PROSITE" id="PS50113"/>
    </source>
</evidence>
<feature type="modified residue" description="4-aspartylphosphate" evidence="6">
    <location>
        <position position="60"/>
    </location>
</feature>
<name>A0A7D5GEH8_9EURY</name>
<dbReference type="GO" id="GO:0000155">
    <property type="term" value="F:phosphorelay sensor kinase activity"/>
    <property type="evidence" value="ECO:0007669"/>
    <property type="project" value="InterPro"/>
</dbReference>
<dbReference type="SMART" id="SM00388">
    <property type="entry name" value="HisKA"/>
    <property type="match status" value="1"/>
</dbReference>
<dbReference type="PROSITE" id="PS50110">
    <property type="entry name" value="RESPONSE_REGULATORY"/>
    <property type="match status" value="1"/>
</dbReference>
<evidence type="ECO:0000259" key="7">
    <source>
        <dbReference type="PROSITE" id="PS50109"/>
    </source>
</evidence>
<dbReference type="InterPro" id="IPR036097">
    <property type="entry name" value="HisK_dim/P_sf"/>
</dbReference>
<dbReference type="PROSITE" id="PS50112">
    <property type="entry name" value="PAS"/>
    <property type="match status" value="2"/>
</dbReference>
<proteinExistence type="predicted"/>
<evidence type="ECO:0000256" key="3">
    <source>
        <dbReference type="ARBA" id="ARBA00022553"/>
    </source>
</evidence>
<dbReference type="Proteomes" id="UP000509750">
    <property type="component" value="Chromosome"/>
</dbReference>
<dbReference type="Gene3D" id="3.40.50.2300">
    <property type="match status" value="1"/>
</dbReference>
<accession>A0A7D5GEH8</accession>
<dbReference type="CDD" id="cd00156">
    <property type="entry name" value="REC"/>
    <property type="match status" value="1"/>
</dbReference>
<dbReference type="SMART" id="SM00086">
    <property type="entry name" value="PAC"/>
    <property type="match status" value="2"/>
</dbReference>
<dbReference type="GeneID" id="71841852"/>
<dbReference type="SMART" id="SM00091">
    <property type="entry name" value="PAS"/>
    <property type="match status" value="2"/>
</dbReference>
<dbReference type="InterPro" id="IPR003594">
    <property type="entry name" value="HATPase_dom"/>
</dbReference>
<dbReference type="EC" id="2.7.13.3" evidence="2"/>
<feature type="domain" description="PAS" evidence="9">
    <location>
        <begin position="271"/>
        <end position="343"/>
    </location>
</feature>
<dbReference type="InterPro" id="IPR029016">
    <property type="entry name" value="GAF-like_dom_sf"/>
</dbReference>
<dbReference type="InterPro" id="IPR001789">
    <property type="entry name" value="Sig_transdc_resp-reg_receiver"/>
</dbReference>
<feature type="domain" description="Response regulatory" evidence="8">
    <location>
        <begin position="9"/>
        <end position="125"/>
    </location>
</feature>
<dbReference type="Pfam" id="PF02518">
    <property type="entry name" value="HATPase_c"/>
    <property type="match status" value="1"/>
</dbReference>
<dbReference type="Gene3D" id="3.30.450.40">
    <property type="match status" value="1"/>
</dbReference>
<dbReference type="SUPFAM" id="SSF47384">
    <property type="entry name" value="Homodimeric domain of signal transducing histidine kinase"/>
    <property type="match status" value="1"/>
</dbReference>
<dbReference type="InterPro" id="IPR013655">
    <property type="entry name" value="PAS_fold_3"/>
</dbReference>